<evidence type="ECO:0000313" key="2">
    <source>
        <dbReference type="EMBL" id="GAF04681.1"/>
    </source>
</evidence>
<gene>
    <name evidence="2" type="ORF">JCM21142_93396</name>
</gene>
<feature type="domain" description="Transposase IS204/IS1001/IS1096/IS1165 DDE" evidence="1">
    <location>
        <begin position="4"/>
        <end position="64"/>
    </location>
</feature>
<evidence type="ECO:0000313" key="3">
    <source>
        <dbReference type="Proteomes" id="UP000019402"/>
    </source>
</evidence>
<dbReference type="eggNOG" id="COG3464">
    <property type="taxonomic scope" value="Bacteria"/>
</dbReference>
<reference evidence="2 3" key="1">
    <citation type="journal article" date="2014" name="Genome Announc.">
        <title>Draft Genome Sequence of Cytophaga fermentans JCM 21142T, a Facultative Anaerobe Isolated from Marine Mud.</title>
        <authorList>
            <person name="Starns D."/>
            <person name="Oshima K."/>
            <person name="Suda W."/>
            <person name="Iino T."/>
            <person name="Yuki M."/>
            <person name="Inoue J."/>
            <person name="Kitamura K."/>
            <person name="Iida T."/>
            <person name="Darby A."/>
            <person name="Hattori M."/>
            <person name="Ohkuma M."/>
        </authorList>
    </citation>
    <scope>NUCLEOTIDE SEQUENCE [LARGE SCALE GENOMIC DNA]</scope>
    <source>
        <strain evidence="2 3">JCM 21142</strain>
    </source>
</reference>
<organism evidence="2 3">
    <name type="scientific">Saccharicrinis fermentans DSM 9555 = JCM 21142</name>
    <dbReference type="NCBI Taxonomy" id="869213"/>
    <lineage>
        <taxon>Bacteria</taxon>
        <taxon>Pseudomonadati</taxon>
        <taxon>Bacteroidota</taxon>
        <taxon>Bacteroidia</taxon>
        <taxon>Marinilabiliales</taxon>
        <taxon>Marinilabiliaceae</taxon>
        <taxon>Saccharicrinis</taxon>
    </lineage>
</organism>
<dbReference type="AlphaFoldDB" id="W7YJI3"/>
<dbReference type="EMBL" id="BAMD01000053">
    <property type="protein sequence ID" value="GAF04681.1"/>
    <property type="molecule type" value="Genomic_DNA"/>
</dbReference>
<sequence length="107" mass="12551">MGIFKGTHAADIIKLIKENFTDEQRRMLKEVTLDMVNNMNQIVENCFSKAIRVIDRFHVQNIINFFDNRSTNAAAESFNAKVKDFRRQFRGVVDVKFFLFILTKIFA</sequence>
<accession>W7YJI3</accession>
<dbReference type="InterPro" id="IPR002560">
    <property type="entry name" value="Transposase_DDE"/>
</dbReference>
<comment type="caution">
    <text evidence="2">The sequence shown here is derived from an EMBL/GenBank/DDBJ whole genome shotgun (WGS) entry which is preliminary data.</text>
</comment>
<dbReference type="STRING" id="869213.GCA_000517085_03723"/>
<name>W7YJI3_9BACT</name>
<dbReference type="Pfam" id="PF01610">
    <property type="entry name" value="DDE_Tnp_ISL3"/>
    <property type="match status" value="1"/>
</dbReference>
<proteinExistence type="predicted"/>
<evidence type="ECO:0000259" key="1">
    <source>
        <dbReference type="Pfam" id="PF01610"/>
    </source>
</evidence>
<protein>
    <submittedName>
        <fullName evidence="2">Transposase</fullName>
    </submittedName>
</protein>
<dbReference type="RefSeq" id="WP_027473093.1">
    <property type="nucleotide sequence ID" value="NZ_BAMD01000053.1"/>
</dbReference>
<dbReference type="Proteomes" id="UP000019402">
    <property type="component" value="Unassembled WGS sequence"/>
</dbReference>
<keyword evidence="3" id="KW-1185">Reference proteome</keyword>